<name>A0AAV4NWX7_CAEEX</name>
<evidence type="ECO:0000313" key="2">
    <source>
        <dbReference type="Proteomes" id="UP001054945"/>
    </source>
</evidence>
<dbReference type="EMBL" id="BPLR01021299">
    <property type="protein sequence ID" value="GIX88139.1"/>
    <property type="molecule type" value="Genomic_DNA"/>
</dbReference>
<protein>
    <recommendedName>
        <fullName evidence="3">Transmembrane protein</fullName>
    </recommendedName>
</protein>
<accession>A0AAV4NWX7</accession>
<proteinExistence type="predicted"/>
<comment type="caution">
    <text evidence="1">The sequence shown here is derived from an EMBL/GenBank/DDBJ whole genome shotgun (WGS) entry which is preliminary data.</text>
</comment>
<evidence type="ECO:0000313" key="1">
    <source>
        <dbReference type="EMBL" id="GIX88139.1"/>
    </source>
</evidence>
<gene>
    <name evidence="1" type="ORF">CEXT_85271</name>
</gene>
<sequence length="68" mass="7588">MPLNPNFPPTGICSKLGCHLEPKMIPDIVFPFGYFLGRLLKVSKSCLAFFVARIAPFTKKRKPPPVQS</sequence>
<dbReference type="AlphaFoldDB" id="A0AAV4NWX7"/>
<dbReference type="Proteomes" id="UP001054945">
    <property type="component" value="Unassembled WGS sequence"/>
</dbReference>
<evidence type="ECO:0008006" key="3">
    <source>
        <dbReference type="Google" id="ProtNLM"/>
    </source>
</evidence>
<keyword evidence="2" id="KW-1185">Reference proteome</keyword>
<organism evidence="1 2">
    <name type="scientific">Caerostris extrusa</name>
    <name type="common">Bark spider</name>
    <name type="synonym">Caerostris bankana</name>
    <dbReference type="NCBI Taxonomy" id="172846"/>
    <lineage>
        <taxon>Eukaryota</taxon>
        <taxon>Metazoa</taxon>
        <taxon>Ecdysozoa</taxon>
        <taxon>Arthropoda</taxon>
        <taxon>Chelicerata</taxon>
        <taxon>Arachnida</taxon>
        <taxon>Araneae</taxon>
        <taxon>Araneomorphae</taxon>
        <taxon>Entelegynae</taxon>
        <taxon>Araneoidea</taxon>
        <taxon>Araneidae</taxon>
        <taxon>Caerostris</taxon>
    </lineage>
</organism>
<reference evidence="1 2" key="1">
    <citation type="submission" date="2021-06" db="EMBL/GenBank/DDBJ databases">
        <title>Caerostris extrusa draft genome.</title>
        <authorList>
            <person name="Kono N."/>
            <person name="Arakawa K."/>
        </authorList>
    </citation>
    <scope>NUCLEOTIDE SEQUENCE [LARGE SCALE GENOMIC DNA]</scope>
</reference>